<evidence type="ECO:0000313" key="4">
    <source>
        <dbReference type="Proteomes" id="UP000236319"/>
    </source>
</evidence>
<dbReference type="RefSeq" id="XP_028867266.1">
    <property type="nucleotide sequence ID" value="XM_029011433.1"/>
</dbReference>
<dbReference type="EMBL" id="BDSA01000002">
    <property type="protein sequence ID" value="GBE61023.1"/>
    <property type="molecule type" value="Genomic_DNA"/>
</dbReference>
<keyword evidence="4" id="KW-1185">Reference proteome</keyword>
<proteinExistence type="predicted"/>
<name>A0A2H6KDF4_9APIC</name>
<feature type="compositionally biased region" description="Acidic residues" evidence="1">
    <location>
        <begin position="154"/>
        <end position="166"/>
    </location>
</feature>
<reference evidence="3 4" key="1">
    <citation type="journal article" date="2017" name="BMC Genomics">
        <title>Whole-genome assembly of Babesia ovata and comparative genomics between closely related pathogens.</title>
        <authorList>
            <person name="Yamagishi J."/>
            <person name="Asada M."/>
            <person name="Hakimi H."/>
            <person name="Tanaka T.Q."/>
            <person name="Sugimoto C."/>
            <person name="Kawazu S."/>
        </authorList>
    </citation>
    <scope>NUCLEOTIDE SEQUENCE [LARGE SCALE GENOMIC DNA]</scope>
    <source>
        <strain evidence="3 4">Miyake</strain>
    </source>
</reference>
<evidence type="ECO:0000256" key="1">
    <source>
        <dbReference type="SAM" id="MobiDB-lite"/>
    </source>
</evidence>
<dbReference type="GeneID" id="39874793"/>
<dbReference type="Proteomes" id="UP000236319">
    <property type="component" value="Unassembled WGS sequence"/>
</dbReference>
<sequence length="174" mass="19411">MGNQASSTQGNGKYDPNALFARDESLQPEEETYFMNHMVNGCETHIVFADGSSLPCSVVYDLAEDCLHLQVDDKRRVIALSDVEEILGVDNVEGLSTVDKAMIIDAHIVAFRLSSTKKAILLRFNDIKESKGFYHFLKEIIQENAEKAPAPEPIADDEAADEDDNNEWSQTIIF</sequence>
<feature type="domain" description="ISP3 C-terminal" evidence="2">
    <location>
        <begin position="30"/>
        <end position="139"/>
    </location>
</feature>
<dbReference type="AlphaFoldDB" id="A0A2H6KDF4"/>
<dbReference type="Gene3D" id="2.30.29.30">
    <property type="entry name" value="Pleckstrin-homology domain (PH domain)/Phosphotyrosine-binding domain (PTB)"/>
    <property type="match status" value="1"/>
</dbReference>
<dbReference type="InterPro" id="IPR011993">
    <property type="entry name" value="PH-like_dom_sf"/>
</dbReference>
<organism evidence="3 4">
    <name type="scientific">Babesia ovata</name>
    <dbReference type="NCBI Taxonomy" id="189622"/>
    <lineage>
        <taxon>Eukaryota</taxon>
        <taxon>Sar</taxon>
        <taxon>Alveolata</taxon>
        <taxon>Apicomplexa</taxon>
        <taxon>Aconoidasida</taxon>
        <taxon>Piroplasmida</taxon>
        <taxon>Babesiidae</taxon>
        <taxon>Babesia</taxon>
    </lineage>
</organism>
<dbReference type="OrthoDB" id="364474at2759"/>
<evidence type="ECO:0000313" key="3">
    <source>
        <dbReference type="EMBL" id="GBE61023.1"/>
    </source>
</evidence>
<comment type="caution">
    <text evidence="3">The sequence shown here is derived from an EMBL/GenBank/DDBJ whole genome shotgun (WGS) entry which is preliminary data.</text>
</comment>
<dbReference type="VEuPathDB" id="PiroplasmaDB:BOVATA_025160"/>
<gene>
    <name evidence="3" type="ORF">BOVATA_025160</name>
</gene>
<feature type="region of interest" description="Disordered" evidence="1">
    <location>
        <begin position="147"/>
        <end position="174"/>
    </location>
</feature>
<protein>
    <submittedName>
        <fullName evidence="3">IMC sub-compartment ISP3, putative</fullName>
    </submittedName>
</protein>
<dbReference type="InterPro" id="IPR041296">
    <property type="entry name" value="ISP3_C"/>
</dbReference>
<dbReference type="Pfam" id="PF18045">
    <property type="entry name" value="ISP3_C"/>
    <property type="match status" value="1"/>
</dbReference>
<accession>A0A2H6KDF4</accession>
<evidence type="ECO:0000259" key="2">
    <source>
        <dbReference type="Pfam" id="PF18045"/>
    </source>
</evidence>